<proteinExistence type="predicted"/>
<dbReference type="Proteomes" id="UP000095283">
    <property type="component" value="Unplaced"/>
</dbReference>
<keyword evidence="2" id="KW-1185">Reference proteome</keyword>
<accession>A0A1I7WMP9</accession>
<protein>
    <submittedName>
        <fullName evidence="3">Chromosome partitioning protein ParB</fullName>
    </submittedName>
</protein>
<evidence type="ECO:0000256" key="1">
    <source>
        <dbReference type="SAM" id="MobiDB-lite"/>
    </source>
</evidence>
<dbReference type="AlphaFoldDB" id="A0A1I7WMP9"/>
<dbReference type="WBParaSite" id="Hba_06362">
    <property type="protein sequence ID" value="Hba_06362"/>
    <property type="gene ID" value="Hba_06362"/>
</dbReference>
<evidence type="ECO:0000313" key="2">
    <source>
        <dbReference type="Proteomes" id="UP000095283"/>
    </source>
</evidence>
<sequence length="40" mass="4614">MTKPMRPEASQLNERKPSNNSDVKTIEEVEDSHLMPDFVL</sequence>
<organism evidence="2 3">
    <name type="scientific">Heterorhabditis bacteriophora</name>
    <name type="common">Entomopathogenic nematode worm</name>
    <dbReference type="NCBI Taxonomy" id="37862"/>
    <lineage>
        <taxon>Eukaryota</taxon>
        <taxon>Metazoa</taxon>
        <taxon>Ecdysozoa</taxon>
        <taxon>Nematoda</taxon>
        <taxon>Chromadorea</taxon>
        <taxon>Rhabditida</taxon>
        <taxon>Rhabditina</taxon>
        <taxon>Rhabditomorpha</taxon>
        <taxon>Strongyloidea</taxon>
        <taxon>Heterorhabditidae</taxon>
        <taxon>Heterorhabditis</taxon>
    </lineage>
</organism>
<name>A0A1I7WMP9_HETBA</name>
<reference evidence="3" key="1">
    <citation type="submission" date="2016-11" db="UniProtKB">
        <authorList>
            <consortium name="WormBaseParasite"/>
        </authorList>
    </citation>
    <scope>IDENTIFICATION</scope>
</reference>
<feature type="compositionally biased region" description="Basic and acidic residues" evidence="1">
    <location>
        <begin position="24"/>
        <end position="34"/>
    </location>
</feature>
<feature type="region of interest" description="Disordered" evidence="1">
    <location>
        <begin position="1"/>
        <end position="40"/>
    </location>
</feature>
<evidence type="ECO:0000313" key="3">
    <source>
        <dbReference type="WBParaSite" id="Hba_06362"/>
    </source>
</evidence>